<reference evidence="2" key="1">
    <citation type="journal article" date="2020" name="Biotechnol. Biofuels">
        <title>New insights from the biogas microbiome by comprehensive genome-resolved metagenomics of nearly 1600 species originating from multiple anaerobic digesters.</title>
        <authorList>
            <person name="Campanaro S."/>
            <person name="Treu L."/>
            <person name="Rodriguez-R L.M."/>
            <person name="Kovalovszki A."/>
            <person name="Ziels R.M."/>
            <person name="Maus I."/>
            <person name="Zhu X."/>
            <person name="Kougias P.G."/>
            <person name="Basile A."/>
            <person name="Luo G."/>
            <person name="Schluter A."/>
            <person name="Konstantinidis K.T."/>
            <person name="Angelidaki I."/>
        </authorList>
    </citation>
    <scope>NUCLEOTIDE SEQUENCE</scope>
    <source>
        <strain evidence="2">AS06rmzACSIP_7</strain>
    </source>
</reference>
<keyword evidence="1" id="KW-0472">Membrane</keyword>
<accession>A0A351U668</accession>
<evidence type="ECO:0000256" key="1">
    <source>
        <dbReference type="SAM" id="Phobius"/>
    </source>
</evidence>
<evidence type="ECO:0000313" key="2">
    <source>
        <dbReference type="EMBL" id="NLW36317.1"/>
    </source>
</evidence>
<dbReference type="InterPro" id="IPR046735">
    <property type="entry name" value="PA2779-like"/>
</dbReference>
<keyword evidence="1" id="KW-1133">Transmembrane helix</keyword>
<feature type="transmembrane region" description="Helical" evidence="1">
    <location>
        <begin position="98"/>
        <end position="118"/>
    </location>
</feature>
<dbReference type="STRING" id="909663.GCA_000512235_03631"/>
<dbReference type="NCBIfam" id="NF033919">
    <property type="entry name" value="PA2779_fam"/>
    <property type="match status" value="1"/>
</dbReference>
<reference evidence="2" key="2">
    <citation type="submission" date="2020-01" db="EMBL/GenBank/DDBJ databases">
        <authorList>
            <person name="Campanaro S."/>
        </authorList>
    </citation>
    <scope>NUCLEOTIDE SEQUENCE</scope>
    <source>
        <strain evidence="2">AS06rmzACSIP_7</strain>
    </source>
</reference>
<organism evidence="2 3">
    <name type="scientific">Syntrophorhabdus aromaticivorans</name>
    <dbReference type="NCBI Taxonomy" id="328301"/>
    <lineage>
        <taxon>Bacteria</taxon>
        <taxon>Pseudomonadati</taxon>
        <taxon>Thermodesulfobacteriota</taxon>
        <taxon>Syntrophorhabdia</taxon>
        <taxon>Syntrophorhabdales</taxon>
        <taxon>Syntrophorhabdaceae</taxon>
        <taxon>Syntrophorhabdus</taxon>
    </lineage>
</organism>
<dbReference type="Pfam" id="PF20332">
    <property type="entry name" value="DUF6627"/>
    <property type="match status" value="1"/>
</dbReference>
<dbReference type="EMBL" id="JAAYEE010000235">
    <property type="protein sequence ID" value="NLW36317.1"/>
    <property type="molecule type" value="Genomic_DNA"/>
</dbReference>
<comment type="caution">
    <text evidence="2">The sequence shown here is derived from an EMBL/GenBank/DDBJ whole genome shotgun (WGS) entry which is preliminary data.</text>
</comment>
<proteinExistence type="predicted"/>
<protein>
    <submittedName>
        <fullName evidence="2">PA2779 family protein</fullName>
    </submittedName>
</protein>
<gene>
    <name evidence="2" type="ORF">GXY80_12710</name>
</gene>
<evidence type="ECO:0000313" key="3">
    <source>
        <dbReference type="Proteomes" id="UP000777265"/>
    </source>
</evidence>
<sequence>MTRKYIVWYLVAAMFVIGIAPRLDAAFVPSQGVAVTPSDRASDLQAVQGALENKLVQQRLEDLGYTGEEIKERLAQLTDQQLHGIAQKLDDLRVGQDGLGIVIAVLVIILLVILIINLTTGHKVVVTR</sequence>
<name>A0A351U668_9BACT</name>
<dbReference type="Proteomes" id="UP000777265">
    <property type="component" value="Unassembled WGS sequence"/>
</dbReference>
<keyword evidence="1" id="KW-0812">Transmembrane</keyword>
<dbReference type="AlphaFoldDB" id="A0A351U668"/>